<protein>
    <submittedName>
        <fullName evidence="4">Uncharacterized protein</fullName>
    </submittedName>
</protein>
<evidence type="ECO:0000313" key="4">
    <source>
        <dbReference type="Ensembl" id="ENSCPGP00000000556.1"/>
    </source>
</evidence>
<dbReference type="Ensembl" id="ENSCPGT00000000613.1">
    <property type="protein sequence ID" value="ENSCPGP00000000556.1"/>
    <property type="gene ID" value="ENSCPGG00000000470.1"/>
</dbReference>
<dbReference type="InterPro" id="IPR048317">
    <property type="entry name" value="DUF5581_C"/>
</dbReference>
<evidence type="ECO:0000313" key="5">
    <source>
        <dbReference type="Proteomes" id="UP000694419"/>
    </source>
</evidence>
<dbReference type="Pfam" id="PF17744">
    <property type="entry name" value="DUF5581"/>
    <property type="match status" value="1"/>
</dbReference>
<evidence type="ECO:0000259" key="2">
    <source>
        <dbReference type="Pfam" id="PF17744"/>
    </source>
</evidence>
<reference evidence="4" key="2">
    <citation type="submission" date="2025-09" db="UniProtKB">
        <authorList>
            <consortium name="Ensembl"/>
        </authorList>
    </citation>
    <scope>IDENTIFICATION</scope>
</reference>
<dbReference type="AlphaFoldDB" id="A0A8C3PGW4"/>
<dbReference type="Pfam" id="PF20996">
    <property type="entry name" value="DUF5581_N"/>
    <property type="match status" value="1"/>
</dbReference>
<dbReference type="InterPro" id="IPR049231">
    <property type="entry name" value="DUF5581_N"/>
</dbReference>
<feature type="region of interest" description="Disordered" evidence="1">
    <location>
        <begin position="289"/>
        <end position="316"/>
    </location>
</feature>
<sequence>MAETRNELETSLESTGHSREDNGSWERYLERRNLVLHFLHSDLSLCNLQHHRNNAELLQKCYFYLEIEPKHVNVRDQNHVVHCTDILQLIDPIRLERMKKVGKNQTEIQLVLLTELLEQLEQGREELSCFVETWDMVTFLSRWDMILQRLSELSQSVKNLHSLQVPGKLYVKHRLVLYAGLRGTGLPDIRVSLYAKRPLFFDRNESVAHKDWAKLKWYTEDQESQLEECELLTKLLTNGSQPGYSRLQQVTSNTCVVQNLQPGSSYEFTIRRAHTATLVFAKWHDSITTPRSHEDPSLTPRRTRVPAQQRLVAKPP</sequence>
<evidence type="ECO:0000256" key="1">
    <source>
        <dbReference type="SAM" id="MobiDB-lite"/>
    </source>
</evidence>
<feature type="domain" description="DUF5581" evidence="3">
    <location>
        <begin position="22"/>
        <end position="190"/>
    </location>
</feature>
<dbReference type="PANTHER" id="PTHR14537">
    <property type="entry name" value="FIBRONECTIN TYPE III DOMAIN-CONTAINING PROTEIN 11"/>
    <property type="match status" value="1"/>
</dbReference>
<dbReference type="SUPFAM" id="SSF49265">
    <property type="entry name" value="Fibronectin type III"/>
    <property type="match status" value="1"/>
</dbReference>
<dbReference type="Proteomes" id="UP000694419">
    <property type="component" value="Unplaced"/>
</dbReference>
<evidence type="ECO:0000259" key="3">
    <source>
        <dbReference type="Pfam" id="PF20996"/>
    </source>
</evidence>
<accession>A0A8C3PGW4</accession>
<feature type="domain" description="DUF5581" evidence="2">
    <location>
        <begin position="196"/>
        <end position="289"/>
    </location>
</feature>
<name>A0A8C3PGW4_9CHAR</name>
<organism evidence="4 5">
    <name type="scientific">Calidris pygmaea</name>
    <name type="common">Spoon-billed sandpiper</name>
    <dbReference type="NCBI Taxonomy" id="425635"/>
    <lineage>
        <taxon>Eukaryota</taxon>
        <taxon>Metazoa</taxon>
        <taxon>Chordata</taxon>
        <taxon>Craniata</taxon>
        <taxon>Vertebrata</taxon>
        <taxon>Euteleostomi</taxon>
        <taxon>Archelosauria</taxon>
        <taxon>Archosauria</taxon>
        <taxon>Dinosauria</taxon>
        <taxon>Saurischia</taxon>
        <taxon>Theropoda</taxon>
        <taxon>Coelurosauria</taxon>
        <taxon>Aves</taxon>
        <taxon>Neognathae</taxon>
        <taxon>Neoaves</taxon>
        <taxon>Charadriiformes</taxon>
        <taxon>Scolopacidae</taxon>
        <taxon>Calidris</taxon>
    </lineage>
</organism>
<dbReference type="InterPro" id="IPR036116">
    <property type="entry name" value="FN3_sf"/>
</dbReference>
<reference evidence="4" key="1">
    <citation type="submission" date="2025-08" db="UniProtKB">
        <authorList>
            <consortium name="Ensembl"/>
        </authorList>
    </citation>
    <scope>IDENTIFICATION</scope>
</reference>
<feature type="region of interest" description="Disordered" evidence="1">
    <location>
        <begin position="1"/>
        <end position="21"/>
    </location>
</feature>
<keyword evidence="5" id="KW-1185">Reference proteome</keyword>
<proteinExistence type="predicted"/>
<dbReference type="InterPro" id="IPR039581">
    <property type="entry name" value="FNDC11"/>
</dbReference>